<protein>
    <submittedName>
        <fullName evidence="1">DUF4411 family protein</fullName>
    </submittedName>
</protein>
<sequence>MIVKYVIDTNVIRDLSARSNDVEAQKHQKQCQHFWKKIKEDSNAILMIPEEVKVELDVQLLAEIPPKPNERQRILDAVNDCQIVYEKSTREIENKLRELSAILKAKYGSRIHEECQLTPQHMQVSDARILSAAYEQDAILVTRNIKDFILYLFLSEADEEVLYDTGRGEYLSVSTELHEAVLSDEEFSARLEDFFEIWNQLD</sequence>
<proteinExistence type="predicted"/>
<accession>A0ABY8B1T5</accession>
<keyword evidence="2" id="KW-1185">Reference proteome</keyword>
<evidence type="ECO:0000313" key="2">
    <source>
        <dbReference type="Proteomes" id="UP001219957"/>
    </source>
</evidence>
<dbReference type="SUPFAM" id="SSF88723">
    <property type="entry name" value="PIN domain-like"/>
    <property type="match status" value="1"/>
</dbReference>
<dbReference type="InterPro" id="IPR029060">
    <property type="entry name" value="PIN-like_dom_sf"/>
</dbReference>
<dbReference type="RefSeq" id="WP_168169860.1">
    <property type="nucleotide sequence ID" value="NZ_CP109617.1"/>
</dbReference>
<name>A0ABY8B1T5_9BACL</name>
<dbReference type="Gene3D" id="3.40.50.1010">
    <property type="entry name" value="5'-nuclease"/>
    <property type="match status" value="1"/>
</dbReference>
<dbReference type="EMBL" id="CP109617">
    <property type="protein sequence ID" value="WED55910.1"/>
    <property type="molecule type" value="Genomic_DNA"/>
</dbReference>
<organism evidence="1 2">
    <name type="scientific">Exiguobacterium profundum</name>
    <dbReference type="NCBI Taxonomy" id="307643"/>
    <lineage>
        <taxon>Bacteria</taxon>
        <taxon>Bacillati</taxon>
        <taxon>Bacillota</taxon>
        <taxon>Bacilli</taxon>
        <taxon>Bacillales</taxon>
        <taxon>Bacillales Family XII. Incertae Sedis</taxon>
        <taxon>Exiguobacterium</taxon>
    </lineage>
</organism>
<dbReference type="Proteomes" id="UP001219957">
    <property type="component" value="Chromosome"/>
</dbReference>
<evidence type="ECO:0000313" key="1">
    <source>
        <dbReference type="EMBL" id="WED55910.1"/>
    </source>
</evidence>
<reference evidence="1 2" key="1">
    <citation type="submission" date="2022-10" db="EMBL/GenBank/DDBJ databases">
        <title>Complete genome sequence of Exiguobacterium profundum TSS-3 isolated from an extremely saline-alkaline spring located in Ixtapa, Chiapas-Mexico.</title>
        <authorList>
            <person name="Rincon-Rosales R."/>
            <person name="Rogel M.A."/>
            <person name="Rincon-Molina C.I."/>
            <person name="Guerrero G."/>
            <person name="Manzano-Gomez L.A."/>
            <person name="Lopez-Lopez A."/>
            <person name="Rincon Molina F.A."/>
            <person name="Martinez-Romero E."/>
        </authorList>
    </citation>
    <scope>NUCLEOTIDE SEQUENCE [LARGE SCALE GENOMIC DNA]</scope>
    <source>
        <strain evidence="1 2">TSS-3</strain>
    </source>
</reference>
<gene>
    <name evidence="1" type="ORF">OE059_03360</name>
</gene>